<reference evidence="1 2" key="1">
    <citation type="journal article" date="2015" name="Nature">
        <title>rRNA introns, odd ribosomes, and small enigmatic genomes across a large radiation of phyla.</title>
        <authorList>
            <person name="Brown C.T."/>
            <person name="Hug L.A."/>
            <person name="Thomas B.C."/>
            <person name="Sharon I."/>
            <person name="Castelle C.J."/>
            <person name="Singh A."/>
            <person name="Wilkins M.J."/>
            <person name="Williams K.H."/>
            <person name="Banfield J.F."/>
        </authorList>
    </citation>
    <scope>NUCLEOTIDE SEQUENCE [LARGE SCALE GENOMIC DNA]</scope>
</reference>
<gene>
    <name evidence="1" type="ORF">UR21_C0012G0016</name>
</gene>
<protein>
    <submittedName>
        <fullName evidence="1">Uncharacterized protein</fullName>
    </submittedName>
</protein>
<dbReference type="EMBL" id="LBOI01000012">
    <property type="protein sequence ID" value="KKP31275.1"/>
    <property type="molecule type" value="Genomic_DNA"/>
</dbReference>
<name>A0A0G0AXG8_9BACT</name>
<dbReference type="Proteomes" id="UP000034803">
    <property type="component" value="Unassembled WGS sequence"/>
</dbReference>
<proteinExistence type="predicted"/>
<organism evidence="1 2">
    <name type="scientific">Candidatus Woesebacteria bacterium GW2011_GWC2_31_9</name>
    <dbReference type="NCBI Taxonomy" id="1618586"/>
    <lineage>
        <taxon>Bacteria</taxon>
        <taxon>Candidatus Woeseibacteriota</taxon>
    </lineage>
</organism>
<dbReference type="AlphaFoldDB" id="A0A0G0AXG8"/>
<comment type="caution">
    <text evidence="1">The sequence shown here is derived from an EMBL/GenBank/DDBJ whole genome shotgun (WGS) entry which is preliminary data.</text>
</comment>
<evidence type="ECO:0000313" key="1">
    <source>
        <dbReference type="EMBL" id="KKP31275.1"/>
    </source>
</evidence>
<accession>A0A0G0AXG8</accession>
<sequence>MSYKTGLNIEFFEASALVGLKAGYQSENININTIEEAIKHVSERIDYIFSGTITPTKILVAGKDKNYEEDAVLIWTSIYPRFSVVENKFKESFIKFIGELAIELKQERTSINFSDESLMLETEFCKNPDLK</sequence>
<evidence type="ECO:0000313" key="2">
    <source>
        <dbReference type="Proteomes" id="UP000034803"/>
    </source>
</evidence>